<dbReference type="Pfam" id="PF00005">
    <property type="entry name" value="ABC_tran"/>
    <property type="match status" value="3"/>
</dbReference>
<dbReference type="CDD" id="cd03249">
    <property type="entry name" value="ABC_MTABC3_MDL1_MDL2"/>
    <property type="match status" value="1"/>
</dbReference>
<dbReference type="SUPFAM" id="SSF52540">
    <property type="entry name" value="P-loop containing nucleoside triphosphate hydrolases"/>
    <property type="match status" value="3"/>
</dbReference>
<evidence type="ECO:0000256" key="10">
    <source>
        <dbReference type="SAM" id="MobiDB-lite"/>
    </source>
</evidence>
<feature type="transmembrane region" description="Helical" evidence="11">
    <location>
        <begin position="984"/>
        <end position="1002"/>
    </location>
</feature>
<feature type="domain" description="ABC transporter" evidence="12">
    <location>
        <begin position="411"/>
        <end position="733"/>
    </location>
</feature>
<evidence type="ECO:0000256" key="3">
    <source>
        <dbReference type="ARBA" id="ARBA00022448"/>
    </source>
</evidence>
<dbReference type="InterPro" id="IPR003593">
    <property type="entry name" value="AAA+_ATPase"/>
</dbReference>
<dbReference type="PROSITE" id="PS50929">
    <property type="entry name" value="ABC_TM1F"/>
    <property type="match status" value="2"/>
</dbReference>
<evidence type="ECO:0000313" key="15">
    <source>
        <dbReference type="Proteomes" id="UP001642482"/>
    </source>
</evidence>
<dbReference type="Proteomes" id="UP001642482">
    <property type="component" value="Unassembled WGS sequence"/>
</dbReference>
<feature type="transmembrane region" description="Helical" evidence="11">
    <location>
        <begin position="236"/>
        <end position="257"/>
    </location>
</feature>
<accession>A0ABP0CBI3</accession>
<dbReference type="InterPro" id="IPR017871">
    <property type="entry name" value="ABC_transporter-like_CS"/>
</dbReference>
<keyword evidence="3" id="KW-0813">Transport</keyword>
<dbReference type="PROSITE" id="PS00211">
    <property type="entry name" value="ABC_TRANSPORTER_1"/>
    <property type="match status" value="2"/>
</dbReference>
<feature type="transmembrane region" description="Helical" evidence="11">
    <location>
        <begin position="823"/>
        <end position="848"/>
    </location>
</feature>
<dbReference type="InterPro" id="IPR003439">
    <property type="entry name" value="ABC_transporter-like_ATP-bd"/>
</dbReference>
<evidence type="ECO:0000256" key="1">
    <source>
        <dbReference type="ARBA" id="ARBA00004141"/>
    </source>
</evidence>
<feature type="compositionally biased region" description="Polar residues" evidence="10">
    <location>
        <begin position="24"/>
        <end position="34"/>
    </location>
</feature>
<keyword evidence="7" id="KW-0067">ATP-binding</keyword>
<feature type="compositionally biased region" description="Polar residues" evidence="10">
    <location>
        <begin position="509"/>
        <end position="518"/>
    </location>
</feature>
<evidence type="ECO:0000256" key="8">
    <source>
        <dbReference type="ARBA" id="ARBA00022989"/>
    </source>
</evidence>
<keyword evidence="15" id="KW-1185">Reference proteome</keyword>
<feature type="domain" description="ABC transmembrane type-1" evidence="13">
    <location>
        <begin position="827"/>
        <end position="1126"/>
    </location>
</feature>
<dbReference type="InterPro" id="IPR027417">
    <property type="entry name" value="P-loop_NTPase"/>
</dbReference>
<feature type="transmembrane region" description="Helical" evidence="11">
    <location>
        <begin position="349"/>
        <end position="370"/>
    </location>
</feature>
<sequence>MAAASSADLTTMADGDTIYGGTGTPSASSPTANDVETARQKCEAAKASDQTPAPPKSPGTASERQPTFKDFIRVFSYAKKIDWLLMVAALLSSIGSGITLPLMNVVFGKLVGNFSSFPGDGSDSASFKNSLNKQSLYIFILFLARFILNYINKFAFRMISARMSAGIRLDYLRCLFGQTIHVLDSMPSGSAANTITTTANTLQLGISENLGTFIEFTACILASIIIAFTYSWLLTLVISSILLYITVLVSILLPHLVKAEANLASAETVANSIASESFGNIRMLMACGAEGKMAAKYSEWVQKARKYGQHMSPFLATMFGNVFFSLYGGFALAFWFGMRQFRSGHISNVGTVIVVVMSVITIVVSMERVATPLIAASKAMVAASEFFAVIDAPRPGPGRLTEPDVSATEDIVFSRVHFAYPGRPHVKVLDNLNIRIAAGKVNAIVGPSGSGKSTIIGLVERWYSLQKDQFLIEKVIQKDKKEEAHKKEEEKQRKQEEKAAKKKNKKKSSANSEATVASENEKIAKPSSSAGPSEVAELPRVELEGSVSTCGHSLDEINVKWWRSQIGLVQQEPFLFNDSIFNNVAFGLVGSVHETATAAEKQSLVEEACKEAFADEFINRLPDRYQTRVGESGAKLSGGQRQRIAIARSIVKKPKILILDEATSAIDVRSERIVQAALDKVSRNRTTITVAHRLSTIKSADKIIVLQKGQCVEEGTHESLLANENGVYHRLVTAQQLSLGDDSAAAKRTIAIRDDDVLGVMGGDMTRQAKRDNKALSDASDDPLDDAGDVAPPGDVNTVGSAWQNKNFFGSFGRLLYEQRSGFPYYAALILFAMGAASASPLQAFLFAKLVTIFGELKSLSDGFTIGLTIDQVIHDGNFYALMFFVMAIGTGLAYFLLGFVSTYVEHFICAAYRDQYFVSIVQQRISFFDEEQNASGTLTNHVGGDPKQLRQLLGGNMSMAATSVFTIIGALIISFVFGWKLALLAFAVVVPLVLVSGFYRMRYEIAFESMNAAVFAESSKWAAESIDAFRTVTALTLEEVICKRYELLLAGHVNDAFKKARFTTLIFALSNSISLACQALVFWYGGHLILNGEYTATGFFVCYMAAIQGAESSGQGLSFLPNAAQVTSAANRILGIRETKSIDRVPLTEKIPDTDAEDDARIGDRGACIELRNVHFRYPTRNVPIFRGINLTIERGRFTAIVGASGSGKTSIIALLERFYDVEKGAIYCNGRDITEVNVHTYRKLLSLVAQEPALFQGTVRENVLLGVDDGTVTEDDMIQACRDASIHDFIVSLPDGYNTDLGSRAVSLSGGQKQRLAIARALLRNPRVLLLDEATSSLDSDTEKMIQATFERIAQGRTTVAVAHRLSTIQKADVIYVLGDGEVLEKGNHSSLLKERGVYWSMVSLLISLPTTLLVVE</sequence>
<dbReference type="InterPro" id="IPR036640">
    <property type="entry name" value="ABC1_TM_sf"/>
</dbReference>
<feature type="compositionally biased region" description="Acidic residues" evidence="10">
    <location>
        <begin position="779"/>
        <end position="788"/>
    </location>
</feature>
<feature type="domain" description="ABC transporter" evidence="12">
    <location>
        <begin position="1170"/>
        <end position="1407"/>
    </location>
</feature>
<keyword evidence="8 11" id="KW-1133">Transmembrane helix</keyword>
<evidence type="ECO:0000259" key="12">
    <source>
        <dbReference type="PROSITE" id="PS50893"/>
    </source>
</evidence>
<reference evidence="14 15" key="1">
    <citation type="submission" date="2024-01" db="EMBL/GenBank/DDBJ databases">
        <authorList>
            <person name="Allen C."/>
            <person name="Tagirdzhanova G."/>
        </authorList>
    </citation>
    <scope>NUCLEOTIDE SEQUENCE [LARGE SCALE GENOMIC DNA]</scope>
</reference>
<dbReference type="PANTHER" id="PTHR43394">
    <property type="entry name" value="ATP-DEPENDENT PERMEASE MDL1, MITOCHONDRIAL"/>
    <property type="match status" value="1"/>
</dbReference>
<name>A0ABP0CBI3_9PEZI</name>
<gene>
    <name evidence="14" type="ORF">SEUCBS140593_007097</name>
</gene>
<dbReference type="PANTHER" id="PTHR43394:SF11">
    <property type="entry name" value="ATP-BINDING CASSETTE TRANSPORTER"/>
    <property type="match status" value="1"/>
</dbReference>
<dbReference type="Gene3D" id="1.20.1560.10">
    <property type="entry name" value="ABC transporter type 1, transmembrane domain"/>
    <property type="match status" value="1"/>
</dbReference>
<keyword evidence="6" id="KW-0547">Nucleotide-binding</keyword>
<feature type="domain" description="ABC transmembrane type-1" evidence="13">
    <location>
        <begin position="87"/>
        <end position="378"/>
    </location>
</feature>
<evidence type="ECO:0000256" key="5">
    <source>
        <dbReference type="ARBA" id="ARBA00022737"/>
    </source>
</evidence>
<feature type="transmembrane region" description="Helical" evidence="11">
    <location>
        <begin position="136"/>
        <end position="156"/>
    </location>
</feature>
<feature type="transmembrane region" description="Helical" evidence="11">
    <location>
        <begin position="879"/>
        <end position="898"/>
    </location>
</feature>
<keyword evidence="4 11" id="KW-0812">Transmembrane</keyword>
<evidence type="ECO:0000256" key="11">
    <source>
        <dbReference type="SAM" id="Phobius"/>
    </source>
</evidence>
<evidence type="ECO:0000256" key="2">
    <source>
        <dbReference type="ARBA" id="ARBA00007577"/>
    </source>
</evidence>
<dbReference type="SUPFAM" id="SSF90123">
    <property type="entry name" value="ABC transporter transmembrane region"/>
    <property type="match status" value="2"/>
</dbReference>
<feature type="transmembrane region" description="Helical" evidence="11">
    <location>
        <begin position="314"/>
        <end position="337"/>
    </location>
</feature>
<feature type="transmembrane region" description="Helical" evidence="11">
    <location>
        <begin position="83"/>
        <end position="107"/>
    </location>
</feature>
<dbReference type="Gene3D" id="3.40.50.300">
    <property type="entry name" value="P-loop containing nucleotide triphosphate hydrolases"/>
    <property type="match status" value="2"/>
</dbReference>
<comment type="subcellular location">
    <subcellularLocation>
        <location evidence="1">Membrane</location>
        <topology evidence="1">Multi-pass membrane protein</topology>
    </subcellularLocation>
</comment>
<dbReference type="Pfam" id="PF00664">
    <property type="entry name" value="ABC_membrane"/>
    <property type="match status" value="2"/>
</dbReference>
<dbReference type="InterPro" id="IPR011527">
    <property type="entry name" value="ABC1_TM_dom"/>
</dbReference>
<protein>
    <submittedName>
        <fullName evidence="14">Uncharacterized protein</fullName>
    </submittedName>
</protein>
<organism evidence="14 15">
    <name type="scientific">Sporothrix eucalyptigena</name>
    <dbReference type="NCBI Taxonomy" id="1812306"/>
    <lineage>
        <taxon>Eukaryota</taxon>
        <taxon>Fungi</taxon>
        <taxon>Dikarya</taxon>
        <taxon>Ascomycota</taxon>
        <taxon>Pezizomycotina</taxon>
        <taxon>Sordariomycetes</taxon>
        <taxon>Sordariomycetidae</taxon>
        <taxon>Ophiostomatales</taxon>
        <taxon>Ophiostomataceae</taxon>
        <taxon>Sporothrix</taxon>
    </lineage>
</organism>
<dbReference type="PROSITE" id="PS50893">
    <property type="entry name" value="ABC_TRANSPORTER_2"/>
    <property type="match status" value="2"/>
</dbReference>
<proteinExistence type="inferred from homology"/>
<keyword evidence="5" id="KW-0677">Repeat</keyword>
<feature type="transmembrane region" description="Helical" evidence="11">
    <location>
        <begin position="958"/>
        <end position="978"/>
    </location>
</feature>
<feature type="region of interest" description="Disordered" evidence="10">
    <location>
        <begin position="769"/>
        <end position="791"/>
    </location>
</feature>
<feature type="region of interest" description="Disordered" evidence="10">
    <location>
        <begin position="1"/>
        <end position="64"/>
    </location>
</feature>
<keyword evidence="9 11" id="KW-0472">Membrane</keyword>
<comment type="similarity">
    <text evidence="2">Belongs to the ABC transporter superfamily. ABCB family. Multidrug resistance exporter (TC 3.A.1.201) subfamily.</text>
</comment>
<evidence type="ECO:0000256" key="4">
    <source>
        <dbReference type="ARBA" id="ARBA00022692"/>
    </source>
</evidence>
<evidence type="ECO:0000259" key="13">
    <source>
        <dbReference type="PROSITE" id="PS50929"/>
    </source>
</evidence>
<dbReference type="CDD" id="cd18577">
    <property type="entry name" value="ABC_6TM_Pgp_ABCB1_D1_like"/>
    <property type="match status" value="1"/>
</dbReference>
<feature type="compositionally biased region" description="Basic and acidic residues" evidence="10">
    <location>
        <begin position="36"/>
        <end position="46"/>
    </location>
</feature>
<dbReference type="SMART" id="SM00382">
    <property type="entry name" value="AAA"/>
    <property type="match status" value="2"/>
</dbReference>
<feature type="region of interest" description="Disordered" evidence="10">
    <location>
        <begin position="481"/>
        <end position="537"/>
    </location>
</feature>
<feature type="compositionally biased region" description="Basic and acidic residues" evidence="10">
    <location>
        <begin position="481"/>
        <end position="499"/>
    </location>
</feature>
<comment type="caution">
    <text evidence="14">The sequence shown here is derived from an EMBL/GenBank/DDBJ whole genome shotgun (WGS) entry which is preliminary data.</text>
</comment>
<evidence type="ECO:0000256" key="6">
    <source>
        <dbReference type="ARBA" id="ARBA00022741"/>
    </source>
</evidence>
<evidence type="ECO:0000313" key="14">
    <source>
        <dbReference type="EMBL" id="CAK7228992.1"/>
    </source>
</evidence>
<evidence type="ECO:0000256" key="7">
    <source>
        <dbReference type="ARBA" id="ARBA00022840"/>
    </source>
</evidence>
<dbReference type="InterPro" id="IPR039421">
    <property type="entry name" value="Type_1_exporter"/>
</dbReference>
<dbReference type="EMBL" id="CAWUHD010000083">
    <property type="protein sequence ID" value="CAK7228992.1"/>
    <property type="molecule type" value="Genomic_DNA"/>
</dbReference>
<evidence type="ECO:0000256" key="9">
    <source>
        <dbReference type="ARBA" id="ARBA00023136"/>
    </source>
</evidence>
<dbReference type="CDD" id="cd18578">
    <property type="entry name" value="ABC_6TM_Pgp_ABCB1_D2_like"/>
    <property type="match status" value="1"/>
</dbReference>